<dbReference type="RefSeq" id="WP_380774885.1">
    <property type="nucleotide sequence ID" value="NZ_JBHUEO010000053.1"/>
</dbReference>
<dbReference type="EMBL" id="JBHUEO010000053">
    <property type="protein sequence ID" value="MFD1707998.1"/>
    <property type="molecule type" value="Genomic_DNA"/>
</dbReference>
<name>A0ABW4KP34_9BACI</name>
<organism evidence="1 2">
    <name type="scientific">Siminovitchia sediminis</name>
    <dbReference type="NCBI Taxonomy" id="1274353"/>
    <lineage>
        <taxon>Bacteria</taxon>
        <taxon>Bacillati</taxon>
        <taxon>Bacillota</taxon>
        <taxon>Bacilli</taxon>
        <taxon>Bacillales</taxon>
        <taxon>Bacillaceae</taxon>
        <taxon>Siminovitchia</taxon>
    </lineage>
</organism>
<keyword evidence="2" id="KW-1185">Reference proteome</keyword>
<protein>
    <submittedName>
        <fullName evidence="1">Uncharacterized protein</fullName>
    </submittedName>
</protein>
<evidence type="ECO:0000313" key="1">
    <source>
        <dbReference type="EMBL" id="MFD1707998.1"/>
    </source>
</evidence>
<dbReference type="Proteomes" id="UP001597301">
    <property type="component" value="Unassembled WGS sequence"/>
</dbReference>
<sequence length="52" mass="5959">MEKAENNQSLKIQWLLKKMIIIGYSEKNIQAADMIEAIKLDLLSMMSKAGEF</sequence>
<proteinExistence type="predicted"/>
<comment type="caution">
    <text evidence="1">The sequence shown here is derived from an EMBL/GenBank/DDBJ whole genome shotgun (WGS) entry which is preliminary data.</text>
</comment>
<accession>A0ABW4KP34</accession>
<reference evidence="2" key="1">
    <citation type="journal article" date="2019" name="Int. J. Syst. Evol. Microbiol.">
        <title>The Global Catalogue of Microorganisms (GCM) 10K type strain sequencing project: providing services to taxonomists for standard genome sequencing and annotation.</title>
        <authorList>
            <consortium name="The Broad Institute Genomics Platform"/>
            <consortium name="The Broad Institute Genome Sequencing Center for Infectious Disease"/>
            <person name="Wu L."/>
            <person name="Ma J."/>
        </authorList>
    </citation>
    <scope>NUCLEOTIDE SEQUENCE [LARGE SCALE GENOMIC DNA]</scope>
    <source>
        <strain evidence="2">CGMCC 1.12295</strain>
    </source>
</reference>
<gene>
    <name evidence="1" type="ORF">ACFSCZ_14835</name>
</gene>
<evidence type="ECO:0000313" key="2">
    <source>
        <dbReference type="Proteomes" id="UP001597301"/>
    </source>
</evidence>